<dbReference type="AlphaFoldDB" id="A0A816Q0A3"/>
<feature type="region of interest" description="Disordered" evidence="1">
    <location>
        <begin position="1"/>
        <end position="23"/>
    </location>
</feature>
<sequence>MRKAVLLSKRTSARSQDSDAPPRTHVLRHTRAKKKGAYYLNPIISVEYIHLQITIAVIKFKILICNAQRIIQTMVPSNKEGLTQSFYPVMPGYFFLMVHIATSVLQKT</sequence>
<proteinExistence type="predicted"/>
<evidence type="ECO:0000256" key="1">
    <source>
        <dbReference type="SAM" id="MobiDB-lite"/>
    </source>
</evidence>
<evidence type="ECO:0000313" key="2">
    <source>
        <dbReference type="EMBL" id="CAF2055440.1"/>
    </source>
</evidence>
<gene>
    <name evidence="2" type="ORF">DARMORV10_C06P07300.1</name>
</gene>
<organism evidence="2">
    <name type="scientific">Brassica napus</name>
    <name type="common">Rape</name>
    <dbReference type="NCBI Taxonomy" id="3708"/>
    <lineage>
        <taxon>Eukaryota</taxon>
        <taxon>Viridiplantae</taxon>
        <taxon>Streptophyta</taxon>
        <taxon>Embryophyta</taxon>
        <taxon>Tracheophyta</taxon>
        <taxon>Spermatophyta</taxon>
        <taxon>Magnoliopsida</taxon>
        <taxon>eudicotyledons</taxon>
        <taxon>Gunneridae</taxon>
        <taxon>Pentapetalae</taxon>
        <taxon>rosids</taxon>
        <taxon>malvids</taxon>
        <taxon>Brassicales</taxon>
        <taxon>Brassicaceae</taxon>
        <taxon>Brassiceae</taxon>
        <taxon>Brassica</taxon>
    </lineage>
</organism>
<name>A0A816Q0A3_BRANA</name>
<protein>
    <submittedName>
        <fullName evidence="2">(rape) hypothetical protein</fullName>
    </submittedName>
</protein>
<accession>A0A816Q0A3</accession>
<reference evidence="2" key="1">
    <citation type="submission" date="2021-01" db="EMBL/GenBank/DDBJ databases">
        <authorList>
            <consortium name="Genoscope - CEA"/>
            <person name="William W."/>
        </authorList>
    </citation>
    <scope>NUCLEOTIDE SEQUENCE</scope>
</reference>
<dbReference type="Proteomes" id="UP001295469">
    <property type="component" value="Chromosome C06"/>
</dbReference>
<dbReference type="EMBL" id="HG994370">
    <property type="protein sequence ID" value="CAF2055440.1"/>
    <property type="molecule type" value="Genomic_DNA"/>
</dbReference>